<sequence length="200" mass="22806">MYRIGLTGSIATGKRTVTNMLKELGAFVIDCDKTARDVVAPGTRGLAKIEAAFGKDAVAADGSMDRVYIGDLVFRNPEMKKRLENILFPLIFEALDEELLRLEREGATPVVFLDMPLLYEVKYDSYVDEVWLVYVPFEVQLSRLMKRNGYTKEEALLRIHSQISVDKKKSLAQQVIDNSGTLEDTKEQVRSLWERLQMRL</sequence>
<evidence type="ECO:0000256" key="8">
    <source>
        <dbReference type="HAMAP-Rule" id="MF_00376"/>
    </source>
</evidence>
<dbReference type="GO" id="GO:0015937">
    <property type="term" value="P:coenzyme A biosynthetic process"/>
    <property type="evidence" value="ECO:0007669"/>
    <property type="project" value="UniProtKB-UniRule"/>
</dbReference>
<evidence type="ECO:0000256" key="3">
    <source>
        <dbReference type="ARBA" id="ARBA00022679"/>
    </source>
</evidence>
<dbReference type="EMBL" id="AECS01000037">
    <property type="protein sequence ID" value="EFQ03820.1"/>
    <property type="molecule type" value="Genomic_DNA"/>
</dbReference>
<dbReference type="AlphaFoldDB" id="E2ZCP9"/>
<name>E2ZCP9_9FIRM</name>
<protein>
    <recommendedName>
        <fullName evidence="8 9">Dephospho-CoA kinase</fullName>
        <ecNumber evidence="8 9">2.7.1.24</ecNumber>
    </recommendedName>
    <alternativeName>
        <fullName evidence="8">Dephosphocoenzyme A kinase</fullName>
    </alternativeName>
</protein>
<keyword evidence="7 8" id="KW-0173">Coenzyme A biosynthesis</keyword>
<dbReference type="SUPFAM" id="SSF52540">
    <property type="entry name" value="P-loop containing nucleoside triphosphate hydrolases"/>
    <property type="match status" value="1"/>
</dbReference>
<dbReference type="EC" id="2.7.1.24" evidence="8 9"/>
<dbReference type="Gene3D" id="3.40.50.300">
    <property type="entry name" value="P-loop containing nucleotide triphosphate hydrolases"/>
    <property type="match status" value="1"/>
</dbReference>
<keyword evidence="2 8" id="KW-0963">Cytoplasm</keyword>
<dbReference type="PANTHER" id="PTHR10695:SF46">
    <property type="entry name" value="BIFUNCTIONAL COENZYME A SYNTHASE-RELATED"/>
    <property type="match status" value="1"/>
</dbReference>
<evidence type="ECO:0000313" key="10">
    <source>
        <dbReference type="EMBL" id="EFQ03820.1"/>
    </source>
</evidence>
<comment type="pathway">
    <text evidence="8">Cofactor biosynthesis; coenzyme A biosynthesis; CoA from (R)-pantothenate: step 5/5.</text>
</comment>
<dbReference type="NCBIfam" id="TIGR00152">
    <property type="entry name" value="dephospho-CoA kinase"/>
    <property type="match status" value="1"/>
</dbReference>
<evidence type="ECO:0000256" key="9">
    <source>
        <dbReference type="NCBIfam" id="TIGR00152"/>
    </source>
</evidence>
<dbReference type="HOGENOM" id="CLU_057180_0_0_9"/>
<comment type="subcellular location">
    <subcellularLocation>
        <location evidence="8">Cytoplasm</location>
    </subcellularLocation>
</comment>
<organism evidence="10 11">
    <name type="scientific">Megasphaera micronuciformis F0359</name>
    <dbReference type="NCBI Taxonomy" id="706434"/>
    <lineage>
        <taxon>Bacteria</taxon>
        <taxon>Bacillati</taxon>
        <taxon>Bacillota</taxon>
        <taxon>Negativicutes</taxon>
        <taxon>Veillonellales</taxon>
        <taxon>Veillonellaceae</taxon>
        <taxon>Megasphaera</taxon>
    </lineage>
</organism>
<dbReference type="STRING" id="706434.HMPREF9429_01001"/>
<dbReference type="RefSeq" id="WP_006942071.1">
    <property type="nucleotide sequence ID" value="NZ_GL538208.1"/>
</dbReference>
<evidence type="ECO:0000256" key="4">
    <source>
        <dbReference type="ARBA" id="ARBA00022741"/>
    </source>
</evidence>
<comment type="similarity">
    <text evidence="1 8">Belongs to the CoaE family.</text>
</comment>
<dbReference type="GO" id="GO:0004140">
    <property type="term" value="F:dephospho-CoA kinase activity"/>
    <property type="evidence" value="ECO:0007669"/>
    <property type="project" value="UniProtKB-UniRule"/>
</dbReference>
<dbReference type="PANTHER" id="PTHR10695">
    <property type="entry name" value="DEPHOSPHO-COA KINASE-RELATED"/>
    <property type="match status" value="1"/>
</dbReference>
<keyword evidence="3 8" id="KW-0808">Transferase</keyword>
<keyword evidence="4 8" id="KW-0547">Nucleotide-binding</keyword>
<evidence type="ECO:0000256" key="5">
    <source>
        <dbReference type="ARBA" id="ARBA00022777"/>
    </source>
</evidence>
<comment type="function">
    <text evidence="8">Catalyzes the phosphorylation of the 3'-hydroxyl group of dephosphocoenzyme A to form coenzyme A.</text>
</comment>
<evidence type="ECO:0000256" key="7">
    <source>
        <dbReference type="ARBA" id="ARBA00022993"/>
    </source>
</evidence>
<dbReference type="GO" id="GO:0005524">
    <property type="term" value="F:ATP binding"/>
    <property type="evidence" value="ECO:0007669"/>
    <property type="project" value="UniProtKB-UniRule"/>
</dbReference>
<dbReference type="UniPathway" id="UPA00241">
    <property type="reaction ID" value="UER00356"/>
</dbReference>
<reference evidence="10 11" key="1">
    <citation type="submission" date="2010-08" db="EMBL/GenBank/DDBJ databases">
        <authorList>
            <person name="Weinstock G."/>
            <person name="Sodergren E."/>
            <person name="Clifton S."/>
            <person name="Fulton L."/>
            <person name="Fulton B."/>
            <person name="Courtney L."/>
            <person name="Fronick C."/>
            <person name="Harrison M."/>
            <person name="Strong C."/>
            <person name="Farmer C."/>
            <person name="Delahaunty K."/>
            <person name="Markovic C."/>
            <person name="Hall O."/>
            <person name="Minx P."/>
            <person name="Tomlinson C."/>
            <person name="Mitreva M."/>
            <person name="Hou S."/>
            <person name="Chen J."/>
            <person name="Wollam A."/>
            <person name="Pepin K.H."/>
            <person name="Johnson M."/>
            <person name="Bhonagiri V."/>
            <person name="Zhang X."/>
            <person name="Suruliraj S."/>
            <person name="Warren W."/>
            <person name="Chinwalla A."/>
            <person name="Mardis E.R."/>
            <person name="Wilson R.K."/>
        </authorList>
    </citation>
    <scope>NUCLEOTIDE SEQUENCE [LARGE SCALE GENOMIC DNA]</scope>
    <source>
        <strain evidence="10 11">F0359</strain>
    </source>
</reference>
<comment type="catalytic activity">
    <reaction evidence="8">
        <text>3'-dephospho-CoA + ATP = ADP + CoA + H(+)</text>
        <dbReference type="Rhea" id="RHEA:18245"/>
        <dbReference type="ChEBI" id="CHEBI:15378"/>
        <dbReference type="ChEBI" id="CHEBI:30616"/>
        <dbReference type="ChEBI" id="CHEBI:57287"/>
        <dbReference type="ChEBI" id="CHEBI:57328"/>
        <dbReference type="ChEBI" id="CHEBI:456216"/>
        <dbReference type="EC" id="2.7.1.24"/>
    </reaction>
</comment>
<dbReference type="eggNOG" id="COG0237">
    <property type="taxonomic scope" value="Bacteria"/>
</dbReference>
<dbReference type="GO" id="GO:0005737">
    <property type="term" value="C:cytoplasm"/>
    <property type="evidence" value="ECO:0007669"/>
    <property type="project" value="UniProtKB-SubCell"/>
</dbReference>
<keyword evidence="11" id="KW-1185">Reference proteome</keyword>
<dbReference type="OrthoDB" id="9812943at2"/>
<evidence type="ECO:0000256" key="1">
    <source>
        <dbReference type="ARBA" id="ARBA00009018"/>
    </source>
</evidence>
<dbReference type="CDD" id="cd02022">
    <property type="entry name" value="DPCK"/>
    <property type="match status" value="1"/>
</dbReference>
<dbReference type="Proteomes" id="UP000003195">
    <property type="component" value="Unassembled WGS sequence"/>
</dbReference>
<proteinExistence type="inferred from homology"/>
<comment type="caution">
    <text evidence="10">The sequence shown here is derived from an EMBL/GenBank/DDBJ whole genome shotgun (WGS) entry which is preliminary data.</text>
</comment>
<evidence type="ECO:0000256" key="2">
    <source>
        <dbReference type="ARBA" id="ARBA00022490"/>
    </source>
</evidence>
<gene>
    <name evidence="8 10" type="primary">coaE</name>
    <name evidence="10" type="ORF">HMPREF9429_01001</name>
</gene>
<dbReference type="InterPro" id="IPR027417">
    <property type="entry name" value="P-loop_NTPase"/>
</dbReference>
<dbReference type="HAMAP" id="MF_00376">
    <property type="entry name" value="Dephospho_CoA_kinase"/>
    <property type="match status" value="1"/>
</dbReference>
<dbReference type="FunFam" id="3.40.50.300:FF:000991">
    <property type="entry name" value="Dephospho-CoA kinase"/>
    <property type="match status" value="1"/>
</dbReference>
<accession>E2ZCP9</accession>
<keyword evidence="6 8" id="KW-0067">ATP-binding</keyword>
<dbReference type="InterPro" id="IPR001977">
    <property type="entry name" value="Depp_CoAkinase"/>
</dbReference>
<keyword evidence="5 8" id="KW-0418">Kinase</keyword>
<comment type="caution">
    <text evidence="8">Lacks conserved residue(s) required for the propagation of feature annotation.</text>
</comment>
<evidence type="ECO:0000313" key="11">
    <source>
        <dbReference type="Proteomes" id="UP000003195"/>
    </source>
</evidence>
<dbReference type="PROSITE" id="PS51219">
    <property type="entry name" value="DPCK"/>
    <property type="match status" value="1"/>
</dbReference>
<evidence type="ECO:0000256" key="6">
    <source>
        <dbReference type="ARBA" id="ARBA00022840"/>
    </source>
</evidence>
<dbReference type="Pfam" id="PF01121">
    <property type="entry name" value="CoaE"/>
    <property type="match status" value="1"/>
</dbReference>